<dbReference type="PANTHER" id="PTHR45856">
    <property type="entry name" value="ALPHA/BETA-HYDROLASES SUPERFAMILY PROTEIN"/>
    <property type="match status" value="1"/>
</dbReference>
<evidence type="ECO:0000313" key="6">
    <source>
        <dbReference type="Proteomes" id="UP000184255"/>
    </source>
</evidence>
<keyword evidence="6" id="KW-1185">Reference proteome</keyword>
<comment type="similarity">
    <text evidence="1">Belongs to the AB hydrolase superfamily. Lipase family. Class 3 subfamily.</text>
</comment>
<accession>A0A1L7SE97</accession>
<dbReference type="AlphaFoldDB" id="A0A1L7SE97"/>
<dbReference type="Proteomes" id="UP000184255">
    <property type="component" value="Unassembled WGS sequence"/>
</dbReference>
<dbReference type="EMBL" id="FCQH01000001">
    <property type="protein sequence ID" value="CVK84869.1"/>
    <property type="molecule type" value="Genomic_DNA"/>
</dbReference>
<gene>
    <name evidence="5" type="ORF">FMAN_01794</name>
</gene>
<name>A0A1L7SE97_FUSMA</name>
<evidence type="ECO:0000256" key="3">
    <source>
        <dbReference type="ARBA" id="ARBA00048461"/>
    </source>
</evidence>
<evidence type="ECO:0000259" key="4">
    <source>
        <dbReference type="Pfam" id="PF01764"/>
    </source>
</evidence>
<sequence>MNPVPPPTTLHDARRQIRIRHLEQLSHANIALTPPEDDEETLILPSCKIVRAELKKWSQNHIKSIEEAILKNVLSGKENIDWNCCFLAFMESMTVYLRDWDKLHDAVQLYKSVKAGTSPNGDLHQVHDLYEQSVEGIKEVAAVWGMDFMQICEHILKKAHQGHNDTNPKWNGPFCGAFFPKDHKQGAPYVGITFKGTDPKNIKDINVDSSFDPIQVDAKHLFGTVVSEGVYNALFGTFNDKDSVSPFELILNALEDFVPKLHVEDNTEPLLHVTGHSLGGSYSSFCFAQLMMQNASLPAGARLGDLYNFGSPRVGQKAWSQAFYENLGGNFPGGAWRIVNDKDIVPQVPSLLKYKPKTGPFYHIDNGIQIFKEAEPAPIETERNGPGNVDIGFTRFGFVRRLATQTYHYPLSYYHAMEYALANQ</sequence>
<evidence type="ECO:0000313" key="5">
    <source>
        <dbReference type="EMBL" id="CVK84869.1"/>
    </source>
</evidence>
<dbReference type="GO" id="GO:0006629">
    <property type="term" value="P:lipid metabolic process"/>
    <property type="evidence" value="ECO:0007669"/>
    <property type="project" value="InterPro"/>
</dbReference>
<comment type="caution">
    <text evidence="5">The sequence shown here is derived from an EMBL/GenBank/DDBJ whole genome shotgun (WGS) entry which is preliminary data.</text>
</comment>
<proteinExistence type="inferred from homology"/>
<organism evidence="5 6">
    <name type="scientific">Fusarium mangiferae</name>
    <name type="common">Mango malformation disease fungus</name>
    <dbReference type="NCBI Taxonomy" id="192010"/>
    <lineage>
        <taxon>Eukaryota</taxon>
        <taxon>Fungi</taxon>
        <taxon>Dikarya</taxon>
        <taxon>Ascomycota</taxon>
        <taxon>Pezizomycotina</taxon>
        <taxon>Sordariomycetes</taxon>
        <taxon>Hypocreomycetidae</taxon>
        <taxon>Hypocreales</taxon>
        <taxon>Nectriaceae</taxon>
        <taxon>Fusarium</taxon>
        <taxon>Fusarium fujikuroi species complex</taxon>
    </lineage>
</organism>
<comment type="catalytic activity">
    <reaction evidence="2">
        <text>a diacylglycerol + H2O = a monoacylglycerol + a fatty acid + H(+)</text>
        <dbReference type="Rhea" id="RHEA:32731"/>
        <dbReference type="ChEBI" id="CHEBI:15377"/>
        <dbReference type="ChEBI" id="CHEBI:15378"/>
        <dbReference type="ChEBI" id="CHEBI:17408"/>
        <dbReference type="ChEBI" id="CHEBI:18035"/>
        <dbReference type="ChEBI" id="CHEBI:28868"/>
    </reaction>
</comment>
<comment type="catalytic activity">
    <reaction evidence="3">
        <text>a monoacylglycerol + H2O = glycerol + a fatty acid + H(+)</text>
        <dbReference type="Rhea" id="RHEA:15245"/>
        <dbReference type="ChEBI" id="CHEBI:15377"/>
        <dbReference type="ChEBI" id="CHEBI:15378"/>
        <dbReference type="ChEBI" id="CHEBI:17408"/>
        <dbReference type="ChEBI" id="CHEBI:17754"/>
        <dbReference type="ChEBI" id="CHEBI:28868"/>
    </reaction>
</comment>
<reference evidence="6" key="1">
    <citation type="journal article" date="2016" name="Genome Biol. Evol.">
        <title>Comparative 'omics' of the Fusarium fujikuroi species complex highlights differences in genetic potential and metabolite synthesis.</title>
        <authorList>
            <person name="Niehaus E.-M."/>
            <person name="Muensterkoetter M."/>
            <person name="Proctor R.H."/>
            <person name="Brown D.W."/>
            <person name="Sharon A."/>
            <person name="Idan Y."/>
            <person name="Oren-Young L."/>
            <person name="Sieber C.M."/>
            <person name="Novak O."/>
            <person name="Pencik A."/>
            <person name="Tarkowska D."/>
            <person name="Hromadova K."/>
            <person name="Freeman S."/>
            <person name="Maymon M."/>
            <person name="Elazar M."/>
            <person name="Youssef S.A."/>
            <person name="El-Shabrawy E.S.M."/>
            <person name="Shalaby A.B.A."/>
            <person name="Houterman P."/>
            <person name="Brock N.L."/>
            <person name="Burkhardt I."/>
            <person name="Tsavkelova E.A."/>
            <person name="Dickschat J.S."/>
            <person name="Galuszka P."/>
            <person name="Gueldener U."/>
            <person name="Tudzynski B."/>
        </authorList>
    </citation>
    <scope>NUCLEOTIDE SEQUENCE [LARGE SCALE GENOMIC DNA]</scope>
    <source>
        <strain evidence="6">MRC7560</strain>
    </source>
</reference>
<dbReference type="VEuPathDB" id="FungiDB:FMAN_01794"/>
<dbReference type="GeneID" id="65081066"/>
<evidence type="ECO:0000256" key="2">
    <source>
        <dbReference type="ARBA" id="ARBA00047591"/>
    </source>
</evidence>
<dbReference type="Pfam" id="PF01764">
    <property type="entry name" value="Lipase_3"/>
    <property type="match status" value="1"/>
</dbReference>
<dbReference type="InterPro" id="IPR051218">
    <property type="entry name" value="Sec_MonoDiacylglyc_Lipase"/>
</dbReference>
<feature type="domain" description="Fungal lipase-type" evidence="4">
    <location>
        <begin position="192"/>
        <end position="350"/>
    </location>
</feature>
<dbReference type="SUPFAM" id="SSF53474">
    <property type="entry name" value="alpha/beta-Hydrolases"/>
    <property type="match status" value="1"/>
</dbReference>
<dbReference type="CDD" id="cd00519">
    <property type="entry name" value="Lipase_3"/>
    <property type="match status" value="1"/>
</dbReference>
<evidence type="ECO:0000256" key="1">
    <source>
        <dbReference type="ARBA" id="ARBA00043996"/>
    </source>
</evidence>
<protein>
    <recommendedName>
        <fullName evidence="4">Fungal lipase-type domain-containing protein</fullName>
    </recommendedName>
</protein>
<dbReference type="InterPro" id="IPR029058">
    <property type="entry name" value="AB_hydrolase_fold"/>
</dbReference>
<dbReference type="RefSeq" id="XP_041677140.1">
    <property type="nucleotide sequence ID" value="XM_041822989.1"/>
</dbReference>
<dbReference type="Gene3D" id="3.40.50.1820">
    <property type="entry name" value="alpha/beta hydrolase"/>
    <property type="match status" value="1"/>
</dbReference>
<dbReference type="PANTHER" id="PTHR45856:SF24">
    <property type="entry name" value="FUNGAL LIPASE-LIKE DOMAIN-CONTAINING PROTEIN"/>
    <property type="match status" value="1"/>
</dbReference>
<dbReference type="InterPro" id="IPR002921">
    <property type="entry name" value="Fungal_lipase-type"/>
</dbReference>